<dbReference type="RefSeq" id="WP_188925438.1">
    <property type="nucleotide sequence ID" value="NZ_BMQI01000024.1"/>
</dbReference>
<dbReference type="Pfam" id="PF09481">
    <property type="entry name" value="CRISPR_Cse1"/>
    <property type="match status" value="1"/>
</dbReference>
<dbReference type="EMBL" id="JAKILJ010000024">
    <property type="protein sequence ID" value="MCL1105877.1"/>
    <property type="molecule type" value="Genomic_DNA"/>
</dbReference>
<organism evidence="1 2">
    <name type="scientific">Shewanella algicola</name>
    <dbReference type="NCBI Taxonomy" id="640633"/>
    <lineage>
        <taxon>Bacteria</taxon>
        <taxon>Pseudomonadati</taxon>
        <taxon>Pseudomonadota</taxon>
        <taxon>Gammaproteobacteria</taxon>
        <taxon>Alteromonadales</taxon>
        <taxon>Shewanellaceae</taxon>
        <taxon>Shewanella</taxon>
    </lineage>
</organism>
<dbReference type="Proteomes" id="UP001139408">
    <property type="component" value="Unassembled WGS sequence"/>
</dbReference>
<comment type="caution">
    <text evidence="1">The sequence shown here is derived from an EMBL/GenBank/DDBJ whole genome shotgun (WGS) entry which is preliminary data.</text>
</comment>
<protein>
    <submittedName>
        <fullName evidence="1">Type I-E CRISPR-associated protein Cse1/CasA</fullName>
    </submittedName>
</protein>
<accession>A0A9X1Z6E5</accession>
<proteinExistence type="predicted"/>
<sequence length="494" mass="54935">MNLLKDPFISTNFGKASLKDILTSNEDYQLQYFFDETQLAMLQMLSSLSTVVLKPTISELNVYLANGLSPKQYDALLEKVDSQWYEGDRFMRSVFPSTAKIADGPITKLVSGIECGSSANALGLFSESSEISVCCPDCTHVLNYNLHMNIKGECFGPTGATGIRGGGSISTLISGKNLKSTLLLNTICVDYFKEQAQLDDDAENRVMWAFPPKSEIYSAPKIGLERGLFALAYHIDFPVNEISCKCDICGNNSEQSVTTFQRVKYSGAYGSTKKGRDNGAGWWLHPYTPRSVKEDGIYAVCARDQHWQSWQELTSYVVGKDADKTTVKPAFIINQFQNKLKVDSSLSLLVGGNIADQGSIAGRIYDLYSMPSSLTKNNTRISLVIDAGLTQKEKLSAAFNFLFSKNHVGYDSNFIKGIKNQAIQKFTSNAQQIIQQILLDVNRKEATQLRKEAIEALNKEAKSIFKSVQRKYQHDLPIFKALVKGEFVLYKSID</sequence>
<evidence type="ECO:0000313" key="2">
    <source>
        <dbReference type="Proteomes" id="UP001139408"/>
    </source>
</evidence>
<dbReference type="InterPro" id="IPR013381">
    <property type="entry name" value="CRISPR-assoc_prot_Cse1"/>
</dbReference>
<keyword evidence="2" id="KW-1185">Reference proteome</keyword>
<evidence type="ECO:0000313" key="1">
    <source>
        <dbReference type="EMBL" id="MCL1105877.1"/>
    </source>
</evidence>
<gene>
    <name evidence="1" type="ORF">L2749_11485</name>
</gene>
<reference evidence="1" key="1">
    <citation type="submission" date="2022-01" db="EMBL/GenBank/DDBJ databases">
        <title>Whole genome-based taxonomy of the Shewanellaceae.</title>
        <authorList>
            <person name="Martin-Rodriguez A.J."/>
        </authorList>
    </citation>
    <scope>NUCLEOTIDE SEQUENCE</scope>
    <source>
        <strain evidence="1">DSM 23803</strain>
    </source>
</reference>
<dbReference type="AlphaFoldDB" id="A0A9X1Z6E5"/>
<name>A0A9X1Z6E5_9GAMM</name>